<reference evidence="1" key="1">
    <citation type="submission" date="2018-11" db="EMBL/GenBank/DDBJ databases">
        <authorList>
            <person name="Alioto T."/>
            <person name="Alioto T."/>
        </authorList>
    </citation>
    <scope>NUCLEOTIDE SEQUENCE</scope>
</reference>
<proteinExistence type="predicted"/>
<evidence type="ECO:0000313" key="2">
    <source>
        <dbReference type="Proteomes" id="UP000596742"/>
    </source>
</evidence>
<gene>
    <name evidence="1" type="ORF">MGAL_10B077124</name>
</gene>
<dbReference type="Gene3D" id="2.60.40.10">
    <property type="entry name" value="Immunoglobulins"/>
    <property type="match status" value="1"/>
</dbReference>
<dbReference type="Proteomes" id="UP000596742">
    <property type="component" value="Unassembled WGS sequence"/>
</dbReference>
<dbReference type="OrthoDB" id="6198350at2759"/>
<keyword evidence="2" id="KW-1185">Reference proteome</keyword>
<feature type="non-terminal residue" evidence="1">
    <location>
        <position position="188"/>
    </location>
</feature>
<name>A0A8B6F6E8_MYTGA</name>
<organism evidence="1 2">
    <name type="scientific">Mytilus galloprovincialis</name>
    <name type="common">Mediterranean mussel</name>
    <dbReference type="NCBI Taxonomy" id="29158"/>
    <lineage>
        <taxon>Eukaryota</taxon>
        <taxon>Metazoa</taxon>
        <taxon>Spiralia</taxon>
        <taxon>Lophotrochozoa</taxon>
        <taxon>Mollusca</taxon>
        <taxon>Bivalvia</taxon>
        <taxon>Autobranchia</taxon>
        <taxon>Pteriomorphia</taxon>
        <taxon>Mytilida</taxon>
        <taxon>Mytiloidea</taxon>
        <taxon>Mytilidae</taxon>
        <taxon>Mytilinae</taxon>
        <taxon>Mytilus</taxon>
    </lineage>
</organism>
<comment type="caution">
    <text evidence="1">The sequence shown here is derived from an EMBL/GenBank/DDBJ whole genome shotgun (WGS) entry which is preliminary data.</text>
</comment>
<evidence type="ECO:0000313" key="1">
    <source>
        <dbReference type="EMBL" id="VDI44840.1"/>
    </source>
</evidence>
<dbReference type="AlphaFoldDB" id="A0A8B6F6E8"/>
<evidence type="ECO:0008006" key="3">
    <source>
        <dbReference type="Google" id="ProtNLM"/>
    </source>
</evidence>
<protein>
    <recommendedName>
        <fullName evidence="3">Ig-like domain-containing protein</fullName>
    </recommendedName>
</protein>
<dbReference type="InterPro" id="IPR013783">
    <property type="entry name" value="Ig-like_fold"/>
</dbReference>
<accession>A0A8B6F6E8</accession>
<sequence length="188" mass="20768">ITYTAETDNNVALLWRTGFSQSESVAVMFMSNVIYNAHFGANVPNTVSKKYKFGLTSKDTNTINITVIRVETADAGIYKSVASNVDGCCLLVVTAKPTDPTLTIYPEHPFVNSRVTFTCCSLVQRWPGYIPSNLSYQFFGNSRGHTEKNSFIVNNLTNSDKGRNISCQATDDRGKVSIISKNITLDPY</sequence>
<feature type="non-terminal residue" evidence="1">
    <location>
        <position position="1"/>
    </location>
</feature>
<dbReference type="EMBL" id="UYJE01006307">
    <property type="protein sequence ID" value="VDI44840.1"/>
    <property type="molecule type" value="Genomic_DNA"/>
</dbReference>